<keyword evidence="4" id="KW-1185">Reference proteome</keyword>
<proteinExistence type="predicted"/>
<protein>
    <submittedName>
        <fullName evidence="3">LAME_0H15896g1_1</fullName>
    </submittedName>
</protein>
<feature type="region of interest" description="Disordered" evidence="2">
    <location>
        <begin position="16"/>
        <end position="40"/>
    </location>
</feature>
<feature type="repeat" description="WD" evidence="1">
    <location>
        <begin position="331"/>
        <end position="372"/>
    </location>
</feature>
<dbReference type="EMBL" id="LT598480">
    <property type="protein sequence ID" value="SCV04118.1"/>
    <property type="molecule type" value="Genomic_DNA"/>
</dbReference>
<feature type="compositionally biased region" description="Polar residues" evidence="2">
    <location>
        <begin position="22"/>
        <end position="40"/>
    </location>
</feature>
<dbReference type="PANTHER" id="PTHR19855:SF11">
    <property type="entry name" value="RIBOSOME BIOGENESIS PROTEIN WDR12"/>
    <property type="match status" value="1"/>
</dbReference>
<sequence length="543" mass="60111">MPYYSPPNIFRQSAVKARKENTPNTPKLDTRRSSWQNDTTRLNSPLLRQVSGDMNDYYTTKQLRSEFWTLPHHEADASSFLTSLSSSDSVILTSSMAPTDNLQIFSLNVNDKETAQLAELQTISVPGALITTSCLVPRTIVNSKQPDTHNRLLCSGHQDGVLNLISTSETEGGAKVIKRFNHAKFLKSTRTESLDALLQSRRASPIRKVDSWNNKGFISIVNESLFIYDFNQHRLPLYLQSFTGLEGVQANTENPNLLSLVGSCFGASGLSLLDLRCAGGHGTLYSPDTSENNDHNVSSASCWLNDYTVANTVGDCVKVWDIRSSGTKCIVRGHKGSVKSLKYHRESQRLFTSDDQNYTLAWDMQDLTNVSECHLATGFQSICEENVSQIRQCGNVVSGPNTASSQTLQSGVCGYTLLDTYQDGSLLTLNSSELGLHTVKDVKKSLVPLRNPLRIQATTEDTNVESDSTMNQDSIVSTWENTSDGTIEGDEFNTPVKNGPLSPLLIQEHKHKVLNPSIYSLKEFELSGSTIYNENIIHEEILL</sequence>
<dbReference type="PANTHER" id="PTHR19855">
    <property type="entry name" value="WD40 REPEAT PROTEIN 12, 37"/>
    <property type="match status" value="1"/>
</dbReference>
<dbReference type="OrthoDB" id="361494at2759"/>
<evidence type="ECO:0000313" key="4">
    <source>
        <dbReference type="Proteomes" id="UP000191144"/>
    </source>
</evidence>
<dbReference type="InterPro" id="IPR001680">
    <property type="entry name" value="WD40_rpt"/>
</dbReference>
<keyword evidence="1" id="KW-0853">WD repeat</keyword>
<evidence type="ECO:0000256" key="2">
    <source>
        <dbReference type="SAM" id="MobiDB-lite"/>
    </source>
</evidence>
<dbReference type="InterPro" id="IPR036322">
    <property type="entry name" value="WD40_repeat_dom_sf"/>
</dbReference>
<gene>
    <name evidence="3" type="ORF">LAME_0H15896G</name>
</gene>
<dbReference type="AlphaFoldDB" id="A0A1G4KHZ7"/>
<dbReference type="SUPFAM" id="SSF50978">
    <property type="entry name" value="WD40 repeat-like"/>
    <property type="match status" value="1"/>
</dbReference>
<name>A0A1G4KHZ7_9SACH</name>
<organism evidence="3 4">
    <name type="scientific">Lachancea meyersii CBS 8951</name>
    <dbReference type="NCBI Taxonomy" id="1266667"/>
    <lineage>
        <taxon>Eukaryota</taxon>
        <taxon>Fungi</taxon>
        <taxon>Dikarya</taxon>
        <taxon>Ascomycota</taxon>
        <taxon>Saccharomycotina</taxon>
        <taxon>Saccharomycetes</taxon>
        <taxon>Saccharomycetales</taxon>
        <taxon>Saccharomycetaceae</taxon>
        <taxon>Lachancea</taxon>
    </lineage>
</organism>
<dbReference type="PROSITE" id="PS50082">
    <property type="entry name" value="WD_REPEATS_2"/>
    <property type="match status" value="1"/>
</dbReference>
<evidence type="ECO:0000256" key="1">
    <source>
        <dbReference type="PROSITE-ProRule" id="PRU00221"/>
    </source>
</evidence>
<accession>A0A1G4KHZ7</accession>
<dbReference type="InterPro" id="IPR015943">
    <property type="entry name" value="WD40/YVTN_repeat-like_dom_sf"/>
</dbReference>
<dbReference type="Gene3D" id="2.130.10.10">
    <property type="entry name" value="YVTN repeat-like/Quinoprotein amine dehydrogenase"/>
    <property type="match status" value="1"/>
</dbReference>
<dbReference type="Proteomes" id="UP000191144">
    <property type="component" value="Chromosome H"/>
</dbReference>
<evidence type="ECO:0000313" key="3">
    <source>
        <dbReference type="EMBL" id="SCV04118.1"/>
    </source>
</evidence>
<reference evidence="4" key="1">
    <citation type="submission" date="2016-03" db="EMBL/GenBank/DDBJ databases">
        <authorList>
            <person name="Devillers Hugo."/>
        </authorList>
    </citation>
    <scope>NUCLEOTIDE SEQUENCE [LARGE SCALE GENOMIC DNA]</scope>
</reference>